<comment type="caution">
    <text evidence="4">The sequence shown here is derived from an EMBL/GenBank/DDBJ whole genome shotgun (WGS) entry which is preliminary data.</text>
</comment>
<protein>
    <submittedName>
        <fullName evidence="4">Alpha/beta hydrolase</fullName>
    </submittedName>
</protein>
<dbReference type="Gene3D" id="3.40.50.1820">
    <property type="entry name" value="alpha/beta hydrolase"/>
    <property type="match status" value="1"/>
</dbReference>
<evidence type="ECO:0000256" key="1">
    <source>
        <dbReference type="ARBA" id="ARBA00010515"/>
    </source>
</evidence>
<dbReference type="InterPro" id="IPR013094">
    <property type="entry name" value="AB_hydrolase_3"/>
</dbReference>
<evidence type="ECO:0000256" key="2">
    <source>
        <dbReference type="ARBA" id="ARBA00022801"/>
    </source>
</evidence>
<dbReference type="GO" id="GO:0004806">
    <property type="term" value="F:triacylglycerol lipase activity"/>
    <property type="evidence" value="ECO:0007669"/>
    <property type="project" value="TreeGrafter"/>
</dbReference>
<dbReference type="Proteomes" id="UP000466024">
    <property type="component" value="Unassembled WGS sequence"/>
</dbReference>
<dbReference type="PANTHER" id="PTHR48081:SF30">
    <property type="entry name" value="ACETYL-HYDROLASE LIPR-RELATED"/>
    <property type="match status" value="1"/>
</dbReference>
<dbReference type="InterPro" id="IPR050300">
    <property type="entry name" value="GDXG_lipolytic_enzyme"/>
</dbReference>
<dbReference type="InterPro" id="IPR029058">
    <property type="entry name" value="AB_hydrolase_fold"/>
</dbReference>
<name>A0A640WAC7_9GAMM</name>
<dbReference type="PANTHER" id="PTHR48081">
    <property type="entry name" value="AB HYDROLASE SUPERFAMILY PROTEIN C4A8.06C"/>
    <property type="match status" value="1"/>
</dbReference>
<proteinExistence type="inferred from homology"/>
<dbReference type="RefSeq" id="WP_149436059.1">
    <property type="nucleotide sequence ID" value="NZ_VTPX01000008.1"/>
</dbReference>
<evidence type="ECO:0000259" key="3">
    <source>
        <dbReference type="Pfam" id="PF07859"/>
    </source>
</evidence>
<reference evidence="4 5" key="1">
    <citation type="submission" date="2019-08" db="EMBL/GenBank/DDBJ databases">
        <title>Bioinformatics analysis of the strain L3 and L5.</title>
        <authorList>
            <person name="Li X."/>
        </authorList>
    </citation>
    <scope>NUCLEOTIDE SEQUENCE [LARGE SCALE GENOMIC DNA]</scope>
    <source>
        <strain evidence="4 5">L3</strain>
    </source>
</reference>
<feature type="domain" description="Alpha/beta hydrolase fold-3" evidence="3">
    <location>
        <begin position="111"/>
        <end position="308"/>
    </location>
</feature>
<organism evidence="4 5">
    <name type="scientific">Salinicola corii</name>
    <dbReference type="NCBI Taxonomy" id="2606937"/>
    <lineage>
        <taxon>Bacteria</taxon>
        <taxon>Pseudomonadati</taxon>
        <taxon>Pseudomonadota</taxon>
        <taxon>Gammaproteobacteria</taxon>
        <taxon>Oceanospirillales</taxon>
        <taxon>Halomonadaceae</taxon>
        <taxon>Salinicola</taxon>
    </lineage>
</organism>
<sequence>MPETKESEVQGVRIHERLIPVPASISAAARGMLQAAVRYDGTPLNALYPSPAPQDHDGWRQMQEAADVHYAEAVRGLAGEVEAEIETQYIGPATVHIATPHDLRHEDCVCIDLHGGALVFGGGEACRQSARMQADRHGMVCCGVDYRMPPDHPYPDALEDCMAVYGHAIEAYGAGHVILCGRSAGGNLAMAMILRARDEGLPLPAAVVLLSPEVDLTESGDSFQTNRTIDVVLPNSLMSCNLLYAGDADLTHPYVSPLFGKMTTDMPPMFLQSGTRDLFLSNTVRLHRKLRRAGVPAELHVFEAMPHGGFGGTAPEDLELVQEITRFITDNLPQRKV</sequence>
<evidence type="ECO:0000313" key="5">
    <source>
        <dbReference type="Proteomes" id="UP000466024"/>
    </source>
</evidence>
<dbReference type="SUPFAM" id="SSF53474">
    <property type="entry name" value="alpha/beta-Hydrolases"/>
    <property type="match status" value="1"/>
</dbReference>
<dbReference type="AlphaFoldDB" id="A0A640WAC7"/>
<gene>
    <name evidence="4" type="ORF">F0A16_14170</name>
</gene>
<comment type="similarity">
    <text evidence="1">Belongs to the 'GDXG' lipolytic enzyme family.</text>
</comment>
<dbReference type="EMBL" id="VTPX01000008">
    <property type="protein sequence ID" value="KAA0017147.1"/>
    <property type="molecule type" value="Genomic_DNA"/>
</dbReference>
<accession>A0A640WAC7</accession>
<dbReference type="Pfam" id="PF07859">
    <property type="entry name" value="Abhydrolase_3"/>
    <property type="match status" value="1"/>
</dbReference>
<evidence type="ECO:0000313" key="4">
    <source>
        <dbReference type="EMBL" id="KAA0017147.1"/>
    </source>
</evidence>
<keyword evidence="2 4" id="KW-0378">Hydrolase</keyword>
<keyword evidence="5" id="KW-1185">Reference proteome</keyword>